<dbReference type="Proteomes" id="UP000448575">
    <property type="component" value="Unassembled WGS sequence"/>
</dbReference>
<feature type="region of interest" description="Disordered" evidence="1">
    <location>
        <begin position="1"/>
        <end position="20"/>
    </location>
</feature>
<reference evidence="2 3" key="1">
    <citation type="submission" date="2019-12" db="EMBL/GenBank/DDBJ databases">
        <title>Novel species isolated from a subtropical stream in China.</title>
        <authorList>
            <person name="Lu H."/>
        </authorList>
    </citation>
    <scope>NUCLEOTIDE SEQUENCE [LARGE SCALE GENOMIC DNA]</scope>
    <source>
        <strain evidence="2 3">DS3</strain>
    </source>
</reference>
<evidence type="ECO:0000256" key="1">
    <source>
        <dbReference type="SAM" id="MobiDB-lite"/>
    </source>
</evidence>
<name>A0A6N9HPJ1_9BURK</name>
<sequence length="205" mass="22500">MANEQQPEQQLSAHGAKRRRFTRAGAAASGVLLTVHSQPGMAASACSTPSGFQSITYGSHNPRVTTCDGNSPGVWKESLQQRGANNTTPGHQGWPVNPDTVRFRDLFVTVATGPYRHLGEDRATLRYVLDNKEKGFDPENFGAYMVATYLNFMAKKSPVPDYQTLVQIWMAIRDNGKYIPNGGGPSWNVSNVKDYLASTWHGGRI</sequence>
<gene>
    <name evidence="2" type="ORF">GTP41_24280</name>
</gene>
<evidence type="ECO:0000313" key="2">
    <source>
        <dbReference type="EMBL" id="MYN05217.1"/>
    </source>
</evidence>
<feature type="compositionally biased region" description="Polar residues" evidence="1">
    <location>
        <begin position="1"/>
        <end position="12"/>
    </location>
</feature>
<comment type="caution">
    <text evidence="2">The sequence shown here is derived from an EMBL/GenBank/DDBJ whole genome shotgun (WGS) entry which is preliminary data.</text>
</comment>
<dbReference type="PROSITE" id="PS51318">
    <property type="entry name" value="TAT"/>
    <property type="match status" value="1"/>
</dbReference>
<dbReference type="EMBL" id="WWCJ01000026">
    <property type="protein sequence ID" value="MYN05217.1"/>
    <property type="molecule type" value="Genomic_DNA"/>
</dbReference>
<accession>A0A6N9HPJ1</accession>
<keyword evidence="3" id="KW-1185">Reference proteome</keyword>
<proteinExistence type="predicted"/>
<dbReference type="AlphaFoldDB" id="A0A6N9HPJ1"/>
<dbReference type="InterPro" id="IPR006311">
    <property type="entry name" value="TAT_signal"/>
</dbReference>
<organism evidence="2 3">
    <name type="scientific">Pseudoduganella guangdongensis</name>
    <dbReference type="NCBI Taxonomy" id="2692179"/>
    <lineage>
        <taxon>Bacteria</taxon>
        <taxon>Pseudomonadati</taxon>
        <taxon>Pseudomonadota</taxon>
        <taxon>Betaproteobacteria</taxon>
        <taxon>Burkholderiales</taxon>
        <taxon>Oxalobacteraceae</taxon>
        <taxon>Telluria group</taxon>
        <taxon>Pseudoduganella</taxon>
    </lineage>
</organism>
<protein>
    <submittedName>
        <fullName evidence="2">Uncharacterized protein</fullName>
    </submittedName>
</protein>
<evidence type="ECO:0000313" key="3">
    <source>
        <dbReference type="Proteomes" id="UP000448575"/>
    </source>
</evidence>
<dbReference type="RefSeq" id="WP_161028164.1">
    <property type="nucleotide sequence ID" value="NZ_WWCJ01000026.1"/>
</dbReference>